<keyword evidence="3" id="KW-1185">Reference proteome</keyword>
<protein>
    <submittedName>
        <fullName evidence="2">Uncharacterized protein</fullName>
    </submittedName>
</protein>
<accession>A0AAV2ECK2</accession>
<evidence type="ECO:0000313" key="3">
    <source>
        <dbReference type="Proteomes" id="UP001497516"/>
    </source>
</evidence>
<evidence type="ECO:0000313" key="2">
    <source>
        <dbReference type="EMBL" id="CAL1383452.1"/>
    </source>
</evidence>
<evidence type="ECO:0000256" key="1">
    <source>
        <dbReference type="SAM" id="MobiDB-lite"/>
    </source>
</evidence>
<proteinExistence type="predicted"/>
<dbReference type="EMBL" id="OZ034817">
    <property type="protein sequence ID" value="CAL1383452.1"/>
    <property type="molecule type" value="Genomic_DNA"/>
</dbReference>
<reference evidence="2 3" key="1">
    <citation type="submission" date="2024-04" db="EMBL/GenBank/DDBJ databases">
        <authorList>
            <person name="Fracassetti M."/>
        </authorList>
    </citation>
    <scope>NUCLEOTIDE SEQUENCE [LARGE SCALE GENOMIC DNA]</scope>
</reference>
<gene>
    <name evidence="2" type="ORF">LTRI10_LOCUS24724</name>
</gene>
<sequence>MDTLQASYNDGEGMEERAATEFETPSSSPDSSPPRLLPAKSTAPDESQVRVCGRRNIERAYEGCFRHQILPQIWAFDSLSWDGHEGEDLGCVQFRLVYENLHESFILRQLETYVTRMMGLSFCPLGMIRISSIGILRLVR</sequence>
<organism evidence="2 3">
    <name type="scientific">Linum trigynum</name>
    <dbReference type="NCBI Taxonomy" id="586398"/>
    <lineage>
        <taxon>Eukaryota</taxon>
        <taxon>Viridiplantae</taxon>
        <taxon>Streptophyta</taxon>
        <taxon>Embryophyta</taxon>
        <taxon>Tracheophyta</taxon>
        <taxon>Spermatophyta</taxon>
        <taxon>Magnoliopsida</taxon>
        <taxon>eudicotyledons</taxon>
        <taxon>Gunneridae</taxon>
        <taxon>Pentapetalae</taxon>
        <taxon>rosids</taxon>
        <taxon>fabids</taxon>
        <taxon>Malpighiales</taxon>
        <taxon>Linaceae</taxon>
        <taxon>Linum</taxon>
    </lineage>
</organism>
<feature type="region of interest" description="Disordered" evidence="1">
    <location>
        <begin position="1"/>
        <end position="47"/>
    </location>
</feature>
<dbReference type="AlphaFoldDB" id="A0AAV2ECK2"/>
<name>A0AAV2ECK2_9ROSI</name>
<dbReference type="Proteomes" id="UP001497516">
    <property type="component" value="Chromosome 4"/>
</dbReference>